<protein>
    <recommendedName>
        <fullName evidence="12">Protein kinase domain-containing protein</fullName>
    </recommendedName>
</protein>
<keyword evidence="3" id="KW-0812">Transmembrane</keyword>
<dbReference type="GO" id="GO:0005524">
    <property type="term" value="F:ATP binding"/>
    <property type="evidence" value="ECO:0007669"/>
    <property type="project" value="UniProtKB-KW"/>
</dbReference>
<name>T1KBE5_TETUR</name>
<dbReference type="GO" id="GO:0043235">
    <property type="term" value="C:receptor complex"/>
    <property type="evidence" value="ECO:0007669"/>
    <property type="project" value="TreeGrafter"/>
</dbReference>
<dbReference type="InterPro" id="IPR001245">
    <property type="entry name" value="Ser-Thr/Tyr_kinase_cat_dom"/>
</dbReference>
<keyword evidence="14" id="KW-1185">Reference proteome</keyword>
<keyword evidence="7" id="KW-0067">ATP-binding</keyword>
<feature type="domain" description="Protein kinase" evidence="12">
    <location>
        <begin position="5"/>
        <end position="348"/>
    </location>
</feature>
<dbReference type="Gene3D" id="1.10.510.10">
    <property type="entry name" value="Transferase(Phosphotransferase) domain 1"/>
    <property type="match status" value="1"/>
</dbReference>
<keyword evidence="11" id="KW-0675">Receptor</keyword>
<dbReference type="SMART" id="SM00219">
    <property type="entry name" value="TyrKc"/>
    <property type="match status" value="1"/>
</dbReference>
<evidence type="ECO:0000256" key="2">
    <source>
        <dbReference type="ARBA" id="ARBA00022679"/>
    </source>
</evidence>
<dbReference type="GO" id="GO:0004714">
    <property type="term" value="F:transmembrane receptor protein tyrosine kinase activity"/>
    <property type="evidence" value="ECO:0007669"/>
    <property type="project" value="TreeGrafter"/>
</dbReference>
<dbReference type="SUPFAM" id="SSF56112">
    <property type="entry name" value="Protein kinase-like (PK-like)"/>
    <property type="match status" value="1"/>
</dbReference>
<dbReference type="AlphaFoldDB" id="T1KBE5"/>
<dbReference type="InterPro" id="IPR011009">
    <property type="entry name" value="Kinase-like_dom_sf"/>
</dbReference>
<dbReference type="InterPro" id="IPR000719">
    <property type="entry name" value="Prot_kinase_dom"/>
</dbReference>
<dbReference type="EMBL" id="CAEY01001948">
    <property type="status" value="NOT_ANNOTATED_CDS"/>
    <property type="molecule type" value="Genomic_DNA"/>
</dbReference>
<dbReference type="PROSITE" id="PS50011">
    <property type="entry name" value="PROTEIN_KINASE_DOM"/>
    <property type="match status" value="1"/>
</dbReference>
<dbReference type="eggNOG" id="KOG0200">
    <property type="taxonomic scope" value="Eukaryota"/>
</dbReference>
<proteinExistence type="predicted"/>
<dbReference type="InterPro" id="IPR020635">
    <property type="entry name" value="Tyr_kinase_cat_dom"/>
</dbReference>
<dbReference type="PANTHER" id="PTHR24416:SF550">
    <property type="entry name" value="FIBROBLAST GROWTH FACTOR RECEPTOR HOMOLOG 1-RELATED"/>
    <property type="match status" value="1"/>
</dbReference>
<dbReference type="STRING" id="32264.T1KBE5"/>
<dbReference type="InterPro" id="IPR050122">
    <property type="entry name" value="RTK"/>
</dbReference>
<keyword evidence="9" id="KW-0472">Membrane</keyword>
<dbReference type="GO" id="GO:0005886">
    <property type="term" value="C:plasma membrane"/>
    <property type="evidence" value="ECO:0007669"/>
    <property type="project" value="TreeGrafter"/>
</dbReference>
<dbReference type="CDD" id="cd00192">
    <property type="entry name" value="PTKc"/>
    <property type="match status" value="1"/>
</dbReference>
<evidence type="ECO:0000256" key="9">
    <source>
        <dbReference type="ARBA" id="ARBA00023136"/>
    </source>
</evidence>
<dbReference type="HOGENOM" id="CLU_738355_0_0_1"/>
<evidence type="ECO:0000313" key="14">
    <source>
        <dbReference type="Proteomes" id="UP000015104"/>
    </source>
</evidence>
<dbReference type="InterPro" id="IPR008266">
    <property type="entry name" value="Tyr_kinase_AS"/>
</dbReference>
<evidence type="ECO:0000256" key="1">
    <source>
        <dbReference type="ARBA" id="ARBA00004370"/>
    </source>
</evidence>
<dbReference type="FunFam" id="1.10.510.10:FF:000554">
    <property type="entry name" value="Predicted protein"/>
    <property type="match status" value="1"/>
</dbReference>
<dbReference type="Pfam" id="PF07714">
    <property type="entry name" value="PK_Tyr_Ser-Thr"/>
    <property type="match status" value="1"/>
</dbReference>
<evidence type="ECO:0000256" key="8">
    <source>
        <dbReference type="ARBA" id="ARBA00022989"/>
    </source>
</evidence>
<reference evidence="13" key="2">
    <citation type="submission" date="2015-06" db="UniProtKB">
        <authorList>
            <consortium name="EnsemblMetazoa"/>
        </authorList>
    </citation>
    <scope>IDENTIFICATION</scope>
</reference>
<keyword evidence="4" id="KW-0732">Signal</keyword>
<sequence>MTTVSFLPEAIFTGPSGIMNQAGNEATVGGDQSEQSDQYSVHSYNLRRKRPASPAKKSIDTNFKLAFQNDNHLFTVLVYYILAHFDCKLFKIDDKLEYFRDFSVMSEASNIHGSNVIRPDAVGAIGKYPSIFCRRACSISVKSAGGPPETLDLANSGNLRDFLQSHRPDAVNFDNDKQLYPKDFLSFALQIAQGMEYLASKGCVHRDLAARNILVAEDNIMKIADFGLARILQSVDYYRKTTEGVIPVRWMAPEAIYQIYSSSSDVWSFGVVLWEIFTLGLLPYQEVDQSNLYTLLRQGHRLEQPSKCPNRVHKLMRRCWRFNSWERPKFSYLVKELDDISNNRHSLMDTQSESDSFDAEGKFELLLIKSSQLFK</sequence>
<dbReference type="EnsemblMetazoa" id="tetur08g03810.1">
    <property type="protein sequence ID" value="tetur08g03810.1"/>
    <property type="gene ID" value="tetur08g03810"/>
</dbReference>
<evidence type="ECO:0000256" key="11">
    <source>
        <dbReference type="ARBA" id="ARBA00023170"/>
    </source>
</evidence>
<evidence type="ECO:0000256" key="3">
    <source>
        <dbReference type="ARBA" id="ARBA00022692"/>
    </source>
</evidence>
<dbReference type="PROSITE" id="PS00109">
    <property type="entry name" value="PROTEIN_KINASE_TYR"/>
    <property type="match status" value="1"/>
</dbReference>
<keyword evidence="10" id="KW-0829">Tyrosine-protein kinase</keyword>
<keyword evidence="8" id="KW-1133">Transmembrane helix</keyword>
<comment type="subcellular location">
    <subcellularLocation>
        <location evidence="1">Membrane</location>
    </subcellularLocation>
</comment>
<keyword evidence="2" id="KW-0808">Transferase</keyword>
<evidence type="ECO:0000256" key="6">
    <source>
        <dbReference type="ARBA" id="ARBA00022777"/>
    </source>
</evidence>
<evidence type="ECO:0000256" key="10">
    <source>
        <dbReference type="ARBA" id="ARBA00023137"/>
    </source>
</evidence>
<evidence type="ECO:0000313" key="13">
    <source>
        <dbReference type="EnsemblMetazoa" id="tetur08g03810.1"/>
    </source>
</evidence>
<evidence type="ECO:0000256" key="5">
    <source>
        <dbReference type="ARBA" id="ARBA00022741"/>
    </source>
</evidence>
<evidence type="ECO:0000256" key="4">
    <source>
        <dbReference type="ARBA" id="ARBA00022729"/>
    </source>
</evidence>
<keyword evidence="5" id="KW-0547">Nucleotide-binding</keyword>
<accession>T1KBE5</accession>
<reference evidence="14" key="1">
    <citation type="submission" date="2011-08" db="EMBL/GenBank/DDBJ databases">
        <authorList>
            <person name="Rombauts S."/>
        </authorList>
    </citation>
    <scope>NUCLEOTIDE SEQUENCE</scope>
    <source>
        <strain evidence="14">London</strain>
    </source>
</reference>
<dbReference type="Proteomes" id="UP000015104">
    <property type="component" value="Unassembled WGS sequence"/>
</dbReference>
<organism evidence="13 14">
    <name type="scientific">Tetranychus urticae</name>
    <name type="common">Two-spotted spider mite</name>
    <dbReference type="NCBI Taxonomy" id="32264"/>
    <lineage>
        <taxon>Eukaryota</taxon>
        <taxon>Metazoa</taxon>
        <taxon>Ecdysozoa</taxon>
        <taxon>Arthropoda</taxon>
        <taxon>Chelicerata</taxon>
        <taxon>Arachnida</taxon>
        <taxon>Acari</taxon>
        <taxon>Acariformes</taxon>
        <taxon>Trombidiformes</taxon>
        <taxon>Prostigmata</taxon>
        <taxon>Eleutherengona</taxon>
        <taxon>Raphignathae</taxon>
        <taxon>Tetranychoidea</taxon>
        <taxon>Tetranychidae</taxon>
        <taxon>Tetranychus</taxon>
    </lineage>
</organism>
<keyword evidence="6" id="KW-0418">Kinase</keyword>
<dbReference type="GO" id="GO:0007169">
    <property type="term" value="P:cell surface receptor protein tyrosine kinase signaling pathway"/>
    <property type="evidence" value="ECO:0007669"/>
    <property type="project" value="TreeGrafter"/>
</dbReference>
<evidence type="ECO:0000259" key="12">
    <source>
        <dbReference type="PROSITE" id="PS50011"/>
    </source>
</evidence>
<dbReference type="PANTHER" id="PTHR24416">
    <property type="entry name" value="TYROSINE-PROTEIN KINASE RECEPTOR"/>
    <property type="match status" value="1"/>
</dbReference>
<dbReference type="PRINTS" id="PR00109">
    <property type="entry name" value="TYRKINASE"/>
</dbReference>
<evidence type="ECO:0000256" key="7">
    <source>
        <dbReference type="ARBA" id="ARBA00022840"/>
    </source>
</evidence>